<dbReference type="OrthoDB" id="3205772at2759"/>
<keyword evidence="2" id="KW-1185">Reference proteome</keyword>
<dbReference type="Proteomes" id="UP000789405">
    <property type="component" value="Unassembled WGS sequence"/>
</dbReference>
<protein>
    <submittedName>
        <fullName evidence="1">6726_t:CDS:1</fullName>
    </submittedName>
</protein>
<feature type="non-terminal residue" evidence="1">
    <location>
        <position position="1"/>
    </location>
</feature>
<comment type="caution">
    <text evidence="1">The sequence shown here is derived from an EMBL/GenBank/DDBJ whole genome shotgun (WGS) entry which is preliminary data.</text>
</comment>
<gene>
    <name evidence="1" type="ORF">DERYTH_LOCUS27965</name>
</gene>
<dbReference type="Gene3D" id="1.10.510.10">
    <property type="entry name" value="Transferase(Phosphotransferase) domain 1"/>
    <property type="match status" value="1"/>
</dbReference>
<evidence type="ECO:0000313" key="2">
    <source>
        <dbReference type="Proteomes" id="UP000789405"/>
    </source>
</evidence>
<dbReference type="SUPFAM" id="SSF56112">
    <property type="entry name" value="Protein kinase-like (PK-like)"/>
    <property type="match status" value="1"/>
</dbReference>
<reference evidence="1" key="1">
    <citation type="submission" date="2021-06" db="EMBL/GenBank/DDBJ databases">
        <authorList>
            <person name="Kallberg Y."/>
            <person name="Tangrot J."/>
            <person name="Rosling A."/>
        </authorList>
    </citation>
    <scope>NUCLEOTIDE SEQUENCE</scope>
    <source>
        <strain evidence="1">MA453B</strain>
    </source>
</reference>
<evidence type="ECO:0000313" key="1">
    <source>
        <dbReference type="EMBL" id="CAG8825764.1"/>
    </source>
</evidence>
<accession>A0A9N9PBP6</accession>
<organism evidence="1 2">
    <name type="scientific">Dentiscutata erythropus</name>
    <dbReference type="NCBI Taxonomy" id="1348616"/>
    <lineage>
        <taxon>Eukaryota</taxon>
        <taxon>Fungi</taxon>
        <taxon>Fungi incertae sedis</taxon>
        <taxon>Mucoromycota</taxon>
        <taxon>Glomeromycotina</taxon>
        <taxon>Glomeromycetes</taxon>
        <taxon>Diversisporales</taxon>
        <taxon>Gigasporaceae</taxon>
        <taxon>Dentiscutata</taxon>
    </lineage>
</organism>
<sequence>VGQTPFKNYNFDERLVSDICKDVRPPIDRRSMPQFYADLIRRCWDPEPSNRPSARIIREIIDVDEKSLSSTIKNPSSISS</sequence>
<dbReference type="EMBL" id="CAJVPY010067014">
    <property type="protein sequence ID" value="CAG8825764.1"/>
    <property type="molecule type" value="Genomic_DNA"/>
</dbReference>
<dbReference type="InterPro" id="IPR011009">
    <property type="entry name" value="Kinase-like_dom_sf"/>
</dbReference>
<feature type="non-terminal residue" evidence="1">
    <location>
        <position position="80"/>
    </location>
</feature>
<name>A0A9N9PBP6_9GLOM</name>
<dbReference type="AlphaFoldDB" id="A0A9N9PBP6"/>
<proteinExistence type="predicted"/>